<dbReference type="GO" id="GO:0005975">
    <property type="term" value="P:carbohydrate metabolic process"/>
    <property type="evidence" value="ECO:0007669"/>
    <property type="project" value="InterPro"/>
</dbReference>
<accession>A0A6N7IWK4</accession>
<dbReference type="CDD" id="cd03785">
    <property type="entry name" value="GT28_MurG"/>
    <property type="match status" value="1"/>
</dbReference>
<keyword evidence="4 10" id="KW-0808">Transferase</keyword>
<dbReference type="Pfam" id="PF04101">
    <property type="entry name" value="Glyco_tran_28_C"/>
    <property type="match status" value="1"/>
</dbReference>
<dbReference type="OrthoDB" id="9808936at2"/>
<dbReference type="PANTHER" id="PTHR21015:SF22">
    <property type="entry name" value="GLYCOSYLTRANSFERASE"/>
    <property type="match status" value="1"/>
</dbReference>
<dbReference type="GO" id="GO:0005886">
    <property type="term" value="C:plasma membrane"/>
    <property type="evidence" value="ECO:0007669"/>
    <property type="project" value="UniProtKB-SubCell"/>
</dbReference>
<feature type="binding site" evidence="10">
    <location>
        <position position="166"/>
    </location>
    <ligand>
        <name>UDP-N-acetyl-alpha-D-glucosamine</name>
        <dbReference type="ChEBI" id="CHEBI:57705"/>
    </ligand>
</feature>
<comment type="caution">
    <text evidence="13">The sequence shown here is derived from an EMBL/GenBank/DDBJ whole genome shotgun (WGS) entry which is preliminary data.</text>
</comment>
<evidence type="ECO:0000259" key="12">
    <source>
        <dbReference type="Pfam" id="PF04101"/>
    </source>
</evidence>
<dbReference type="PANTHER" id="PTHR21015">
    <property type="entry name" value="UDP-N-ACETYLGLUCOSAMINE--N-ACETYLMURAMYL-(PENTAPEPTIDE) PYROPHOSPHORYL-UNDECAPRENOL N-ACETYLGLUCOSAMINE TRANSFERASE 1"/>
    <property type="match status" value="1"/>
</dbReference>
<evidence type="ECO:0000256" key="5">
    <source>
        <dbReference type="ARBA" id="ARBA00022960"/>
    </source>
</evidence>
<evidence type="ECO:0000256" key="8">
    <source>
        <dbReference type="ARBA" id="ARBA00023306"/>
    </source>
</evidence>
<feature type="binding site" evidence="10">
    <location>
        <begin position="10"/>
        <end position="12"/>
    </location>
    <ligand>
        <name>UDP-N-acetyl-alpha-D-glucosamine</name>
        <dbReference type="ChEBI" id="CHEBI:57705"/>
    </ligand>
</feature>
<feature type="domain" description="Glycosyltransferase family 28 N-terminal" evidence="11">
    <location>
        <begin position="3"/>
        <end position="142"/>
    </location>
</feature>
<sequence>MRFVVTGGGTGGHIYPALAIARGLKEKYPGAEILYIGRAGGLEADLVPRAGFPFRSIQVAGLKRRPTPANLLAVWQAGRGLLMARRILKEFKPAVVVGTGGYVCGPVVLAAALQGIATLIHEQNALPGLTNRLLAPLVDCVALTFAEGRRYFPRRARLTVTGLPVRPEVLSCCREEARRVLGIPPGARMILSFGGSQGAASINKAMVEVLQAFAGRTDMCFLHVTGPAHYQDFLNHLPERGLGAPENGNITIVPYLYDMPRALAAADVAVCRAGAATLAELTVLGLPAVLIPYPFASGNHQEFNARSLEKKGAALVIKDRELSGQLLTRCLEVILSRPEKLAAMAGACRSLGRPRALQDILDLVAELAGA</sequence>
<dbReference type="UniPathway" id="UPA00219"/>
<dbReference type="GO" id="GO:0050511">
    <property type="term" value="F:undecaprenyldiphospho-muramoylpentapeptide beta-N-acetylglucosaminyltransferase activity"/>
    <property type="evidence" value="ECO:0007669"/>
    <property type="project" value="UniProtKB-UniRule"/>
</dbReference>
<feature type="binding site" evidence="10">
    <location>
        <position position="301"/>
    </location>
    <ligand>
        <name>UDP-N-acetyl-alpha-D-glucosamine</name>
        <dbReference type="ChEBI" id="CHEBI:57705"/>
    </ligand>
</feature>
<evidence type="ECO:0000313" key="14">
    <source>
        <dbReference type="Proteomes" id="UP000441717"/>
    </source>
</evidence>
<name>A0A6N7IWK4_9FIRM</name>
<feature type="binding site" evidence="10">
    <location>
        <position position="124"/>
    </location>
    <ligand>
        <name>UDP-N-acetyl-alpha-D-glucosamine</name>
        <dbReference type="ChEBI" id="CHEBI:57705"/>
    </ligand>
</feature>
<evidence type="ECO:0000256" key="4">
    <source>
        <dbReference type="ARBA" id="ARBA00022679"/>
    </source>
</evidence>
<dbReference type="EC" id="2.4.1.227" evidence="10"/>
<dbReference type="InterPro" id="IPR006009">
    <property type="entry name" value="GlcNAc_MurG"/>
</dbReference>
<dbReference type="GO" id="GO:0071555">
    <property type="term" value="P:cell wall organization"/>
    <property type="evidence" value="ECO:0007669"/>
    <property type="project" value="UniProtKB-KW"/>
</dbReference>
<comment type="function">
    <text evidence="10">Cell wall formation. Catalyzes the transfer of a GlcNAc subunit on undecaprenyl-pyrophosphoryl-MurNAc-pentapeptide (lipid intermediate I) to form undecaprenyl-pyrophosphoryl-MurNAc-(pentapeptide)GlcNAc (lipid intermediate II).</text>
</comment>
<keyword evidence="2 10" id="KW-0132">Cell division</keyword>
<evidence type="ECO:0000256" key="3">
    <source>
        <dbReference type="ARBA" id="ARBA00022676"/>
    </source>
</evidence>
<dbReference type="EMBL" id="WHYR01000083">
    <property type="protein sequence ID" value="MQL53949.1"/>
    <property type="molecule type" value="Genomic_DNA"/>
</dbReference>
<dbReference type="Proteomes" id="UP000441717">
    <property type="component" value="Unassembled WGS sequence"/>
</dbReference>
<keyword evidence="9 10" id="KW-0961">Cell wall biogenesis/degradation</keyword>
<keyword evidence="7 10" id="KW-0472">Membrane</keyword>
<dbReference type="NCBIfam" id="TIGR01133">
    <property type="entry name" value="murG"/>
    <property type="match status" value="1"/>
</dbReference>
<evidence type="ECO:0000256" key="2">
    <source>
        <dbReference type="ARBA" id="ARBA00022618"/>
    </source>
</evidence>
<comment type="subcellular location">
    <subcellularLocation>
        <location evidence="10">Cell membrane</location>
        <topology evidence="10">Peripheral membrane protein</topology>
        <orientation evidence="10">Cytoplasmic side</orientation>
    </subcellularLocation>
</comment>
<keyword evidence="8 10" id="KW-0131">Cell cycle</keyword>
<dbReference type="GO" id="GO:0008360">
    <property type="term" value="P:regulation of cell shape"/>
    <property type="evidence" value="ECO:0007669"/>
    <property type="project" value="UniProtKB-KW"/>
</dbReference>
<dbReference type="AlphaFoldDB" id="A0A6N7IWK4"/>
<dbReference type="RefSeq" id="WP_152948396.1">
    <property type="nucleotide sequence ID" value="NZ_WHYR01000083.1"/>
</dbReference>
<organism evidence="13 14">
    <name type="scientific">Desulfofundulus thermobenzoicus</name>
    <dbReference type="NCBI Taxonomy" id="29376"/>
    <lineage>
        <taxon>Bacteria</taxon>
        <taxon>Bacillati</taxon>
        <taxon>Bacillota</taxon>
        <taxon>Clostridia</taxon>
        <taxon>Eubacteriales</taxon>
        <taxon>Peptococcaceae</taxon>
        <taxon>Desulfofundulus</taxon>
    </lineage>
</organism>
<evidence type="ECO:0000256" key="6">
    <source>
        <dbReference type="ARBA" id="ARBA00022984"/>
    </source>
</evidence>
<dbReference type="HAMAP" id="MF_00033">
    <property type="entry name" value="MurG"/>
    <property type="match status" value="1"/>
</dbReference>
<dbReference type="GO" id="GO:0051301">
    <property type="term" value="P:cell division"/>
    <property type="evidence" value="ECO:0007669"/>
    <property type="project" value="UniProtKB-KW"/>
</dbReference>
<evidence type="ECO:0000256" key="10">
    <source>
        <dbReference type="HAMAP-Rule" id="MF_00033"/>
    </source>
</evidence>
<feature type="domain" description="Glycosyl transferase family 28 C-terminal" evidence="12">
    <location>
        <begin position="190"/>
        <end position="348"/>
    </location>
</feature>
<gene>
    <name evidence="10 13" type="primary">murG</name>
    <name evidence="13" type="ORF">GFC01_17135</name>
</gene>
<evidence type="ECO:0000256" key="9">
    <source>
        <dbReference type="ARBA" id="ARBA00023316"/>
    </source>
</evidence>
<comment type="pathway">
    <text evidence="10">Cell wall biogenesis; peptidoglycan biosynthesis.</text>
</comment>
<keyword evidence="14" id="KW-1185">Reference proteome</keyword>
<dbReference type="SUPFAM" id="SSF53756">
    <property type="entry name" value="UDP-Glycosyltransferase/glycogen phosphorylase"/>
    <property type="match status" value="1"/>
</dbReference>
<evidence type="ECO:0000256" key="1">
    <source>
        <dbReference type="ARBA" id="ARBA00022475"/>
    </source>
</evidence>
<comment type="catalytic activity">
    <reaction evidence="10">
        <text>di-trans,octa-cis-undecaprenyl diphospho-N-acetyl-alpha-D-muramoyl-L-alanyl-D-glutamyl-meso-2,6-diaminopimeloyl-D-alanyl-D-alanine + UDP-N-acetyl-alpha-D-glucosamine = di-trans,octa-cis-undecaprenyl diphospho-[N-acetyl-alpha-D-glucosaminyl-(1-&gt;4)]-N-acetyl-alpha-D-muramoyl-L-alanyl-D-glutamyl-meso-2,6-diaminopimeloyl-D-alanyl-D-alanine + UDP + H(+)</text>
        <dbReference type="Rhea" id="RHEA:31227"/>
        <dbReference type="ChEBI" id="CHEBI:15378"/>
        <dbReference type="ChEBI" id="CHEBI:57705"/>
        <dbReference type="ChEBI" id="CHEBI:58223"/>
        <dbReference type="ChEBI" id="CHEBI:61387"/>
        <dbReference type="ChEBI" id="CHEBI:61388"/>
        <dbReference type="EC" id="2.4.1.227"/>
    </reaction>
</comment>
<proteinExistence type="inferred from homology"/>
<keyword evidence="6 10" id="KW-0573">Peptidoglycan synthesis</keyword>
<evidence type="ECO:0000256" key="7">
    <source>
        <dbReference type="ARBA" id="ARBA00023136"/>
    </source>
</evidence>
<keyword evidence="1 10" id="KW-1003">Cell membrane</keyword>
<dbReference type="InterPro" id="IPR004276">
    <property type="entry name" value="GlycoTrans_28_N"/>
</dbReference>
<keyword evidence="3 10" id="KW-0328">Glycosyltransferase</keyword>
<comment type="similarity">
    <text evidence="10">Belongs to the glycosyltransferase 28 family. MurG subfamily.</text>
</comment>
<feature type="binding site" evidence="10">
    <location>
        <position position="196"/>
    </location>
    <ligand>
        <name>UDP-N-acetyl-alpha-D-glucosamine</name>
        <dbReference type="ChEBI" id="CHEBI:57705"/>
    </ligand>
</feature>
<protein>
    <recommendedName>
        <fullName evidence="10">UDP-N-acetylglucosamine--N-acetylmuramyl-(pentapeptide) pyrophosphoryl-undecaprenol N-acetylglucosamine transferase</fullName>
        <ecNumber evidence="10">2.4.1.227</ecNumber>
    </recommendedName>
    <alternativeName>
        <fullName evidence="10">Undecaprenyl-PP-MurNAc-pentapeptide-UDPGlcNAc GlcNAc transferase</fullName>
    </alternativeName>
</protein>
<dbReference type="Gene3D" id="3.40.50.2000">
    <property type="entry name" value="Glycogen Phosphorylase B"/>
    <property type="match status" value="2"/>
</dbReference>
<evidence type="ECO:0000259" key="11">
    <source>
        <dbReference type="Pfam" id="PF03033"/>
    </source>
</evidence>
<reference evidence="13 14" key="1">
    <citation type="submission" date="2019-10" db="EMBL/GenBank/DDBJ databases">
        <title>Comparative genomics of sulfur disproportionating microorganisms.</title>
        <authorList>
            <person name="Ward L.M."/>
            <person name="Bertran E."/>
            <person name="Johnston D."/>
        </authorList>
    </citation>
    <scope>NUCLEOTIDE SEQUENCE [LARGE SCALE GENOMIC DNA]</scope>
    <source>
        <strain evidence="13 14">DSM 14055</strain>
    </source>
</reference>
<comment type="caution">
    <text evidence="10">Lacks conserved residue(s) required for the propagation of feature annotation.</text>
</comment>
<dbReference type="GO" id="GO:0009252">
    <property type="term" value="P:peptidoglycan biosynthetic process"/>
    <property type="evidence" value="ECO:0007669"/>
    <property type="project" value="UniProtKB-UniRule"/>
</dbReference>
<evidence type="ECO:0000313" key="13">
    <source>
        <dbReference type="EMBL" id="MQL53949.1"/>
    </source>
</evidence>
<dbReference type="InterPro" id="IPR007235">
    <property type="entry name" value="Glyco_trans_28_C"/>
</dbReference>
<dbReference type="Pfam" id="PF03033">
    <property type="entry name" value="Glyco_transf_28"/>
    <property type="match status" value="1"/>
</dbReference>
<keyword evidence="5 10" id="KW-0133">Cell shape</keyword>